<keyword evidence="8" id="KW-0520">NAD</keyword>
<dbReference type="InterPro" id="IPR006176">
    <property type="entry name" value="3-OHacyl-CoA_DH_NAD-bd"/>
</dbReference>
<dbReference type="Pfam" id="PF00378">
    <property type="entry name" value="ECH_1"/>
    <property type="match status" value="1"/>
</dbReference>
<comment type="pathway">
    <text evidence="2">Lipid metabolism; fatty acid beta-oxidation.</text>
</comment>
<evidence type="ECO:0000256" key="7">
    <source>
        <dbReference type="ARBA" id="ARBA00023002"/>
    </source>
</evidence>
<evidence type="ECO:0000256" key="4">
    <source>
        <dbReference type="ARBA" id="ARBA00011245"/>
    </source>
</evidence>
<evidence type="ECO:0000256" key="13">
    <source>
        <dbReference type="ARBA" id="ARBA00023268"/>
    </source>
</evidence>
<dbReference type="Pfam" id="PF00725">
    <property type="entry name" value="3HCDH"/>
    <property type="match status" value="2"/>
</dbReference>
<keyword evidence="12" id="KW-0456">Lyase</keyword>
<dbReference type="SUPFAM" id="SSF52096">
    <property type="entry name" value="ClpP/crotonase"/>
    <property type="match status" value="1"/>
</dbReference>
<dbReference type="EMBL" id="FWFL01000001">
    <property type="protein sequence ID" value="SLN13610.1"/>
    <property type="molecule type" value="Genomic_DNA"/>
</dbReference>
<accession>A0A1Y5RBK5</accession>
<dbReference type="GO" id="GO:0070403">
    <property type="term" value="F:NAD+ binding"/>
    <property type="evidence" value="ECO:0007669"/>
    <property type="project" value="InterPro"/>
</dbReference>
<dbReference type="InterPro" id="IPR006108">
    <property type="entry name" value="3HC_DH_C"/>
</dbReference>
<dbReference type="GO" id="GO:0016853">
    <property type="term" value="F:isomerase activity"/>
    <property type="evidence" value="ECO:0007669"/>
    <property type="project" value="UniProtKB-KW"/>
</dbReference>
<keyword evidence="11" id="KW-0413">Isomerase</keyword>
<keyword evidence="7" id="KW-0560">Oxidoreductase</keyword>
<dbReference type="SUPFAM" id="SSF48179">
    <property type="entry name" value="6-phosphogluconate dehydrogenase C-terminal domain-like"/>
    <property type="match status" value="2"/>
</dbReference>
<dbReference type="InterPro" id="IPR036291">
    <property type="entry name" value="NAD(P)-bd_dom_sf"/>
</dbReference>
<comment type="catalytic activity">
    <reaction evidence="14">
        <text>a (3S)-3-hydroxyacyl-CoA + NAD(+) = a 3-oxoacyl-CoA + NADH + H(+)</text>
        <dbReference type="Rhea" id="RHEA:22432"/>
        <dbReference type="ChEBI" id="CHEBI:15378"/>
        <dbReference type="ChEBI" id="CHEBI:57318"/>
        <dbReference type="ChEBI" id="CHEBI:57540"/>
        <dbReference type="ChEBI" id="CHEBI:57945"/>
        <dbReference type="ChEBI" id="CHEBI:90726"/>
        <dbReference type="EC" id="1.1.1.35"/>
    </reaction>
</comment>
<evidence type="ECO:0000256" key="12">
    <source>
        <dbReference type="ARBA" id="ARBA00023239"/>
    </source>
</evidence>
<evidence type="ECO:0000259" key="17">
    <source>
        <dbReference type="Pfam" id="PF02737"/>
    </source>
</evidence>
<dbReference type="InterPro" id="IPR029045">
    <property type="entry name" value="ClpP/crotonase-like_dom_sf"/>
</dbReference>
<comment type="similarity">
    <text evidence="15">Belongs to the enoyl-CoA hydratase/isomerase family.</text>
</comment>
<gene>
    <name evidence="18" type="primary">fadJ_1</name>
    <name evidence="18" type="ORF">PEL8287_00546</name>
</gene>
<protein>
    <submittedName>
        <fullName evidence="18">Fatty acid oxidation complex subunit alpha</fullName>
    </submittedName>
</protein>
<dbReference type="Gene3D" id="1.10.1040.10">
    <property type="entry name" value="N-(1-d-carboxylethyl)-l-norvaline Dehydrogenase, domain 2"/>
    <property type="match status" value="2"/>
</dbReference>
<evidence type="ECO:0000256" key="14">
    <source>
        <dbReference type="ARBA" id="ARBA00049556"/>
    </source>
</evidence>
<evidence type="ECO:0000256" key="9">
    <source>
        <dbReference type="ARBA" id="ARBA00023098"/>
    </source>
</evidence>
<dbReference type="UniPathway" id="UPA00659"/>
<dbReference type="InterPro" id="IPR001753">
    <property type="entry name" value="Enoyl-CoA_hydra/iso"/>
</dbReference>
<comment type="subunit">
    <text evidence="4">Monomer.</text>
</comment>
<dbReference type="InterPro" id="IPR013328">
    <property type="entry name" value="6PGD_dom2"/>
</dbReference>
<evidence type="ECO:0000313" key="19">
    <source>
        <dbReference type="Proteomes" id="UP000193827"/>
    </source>
</evidence>
<dbReference type="SUPFAM" id="SSF51735">
    <property type="entry name" value="NAD(P)-binding Rossmann-fold domains"/>
    <property type="match status" value="1"/>
</dbReference>
<organism evidence="18 19">
    <name type="scientific">Roseovarius litorisediminis</name>
    <dbReference type="NCBI Taxonomy" id="1312363"/>
    <lineage>
        <taxon>Bacteria</taxon>
        <taxon>Pseudomonadati</taxon>
        <taxon>Pseudomonadota</taxon>
        <taxon>Alphaproteobacteria</taxon>
        <taxon>Rhodobacterales</taxon>
        <taxon>Roseobacteraceae</taxon>
        <taxon>Roseovarius</taxon>
    </lineage>
</organism>
<comment type="similarity">
    <text evidence="3">In the N-terminal section; belongs to the enoyl-CoA hydratase/isomerase family.</text>
</comment>
<keyword evidence="10" id="KW-0576">Peroxisome</keyword>
<keyword evidence="9" id="KW-0443">Lipid metabolism</keyword>
<dbReference type="GO" id="GO:0003857">
    <property type="term" value="F:(3S)-3-hydroxyacyl-CoA dehydrogenase (NAD+) activity"/>
    <property type="evidence" value="ECO:0007669"/>
    <property type="project" value="UniProtKB-EC"/>
</dbReference>
<evidence type="ECO:0000256" key="10">
    <source>
        <dbReference type="ARBA" id="ARBA00023140"/>
    </source>
</evidence>
<reference evidence="18 19" key="1">
    <citation type="submission" date="2017-03" db="EMBL/GenBank/DDBJ databases">
        <authorList>
            <person name="Afonso C.L."/>
            <person name="Miller P.J."/>
            <person name="Scott M.A."/>
            <person name="Spackman E."/>
            <person name="Goraichik I."/>
            <person name="Dimitrov K.M."/>
            <person name="Suarez D.L."/>
            <person name="Swayne D.E."/>
        </authorList>
    </citation>
    <scope>NUCLEOTIDE SEQUENCE [LARGE SCALE GENOMIC DNA]</scope>
    <source>
        <strain evidence="18 19">CECT 8287</strain>
    </source>
</reference>
<dbReference type="CDD" id="cd06558">
    <property type="entry name" value="crotonase-like"/>
    <property type="match status" value="1"/>
</dbReference>
<evidence type="ECO:0000256" key="6">
    <source>
        <dbReference type="ARBA" id="ARBA00022963"/>
    </source>
</evidence>
<dbReference type="InterPro" id="IPR018376">
    <property type="entry name" value="Enoyl-CoA_hyd/isom_CS"/>
</dbReference>
<evidence type="ECO:0000256" key="8">
    <source>
        <dbReference type="ARBA" id="ARBA00023027"/>
    </source>
</evidence>
<feature type="domain" description="3-hydroxyacyl-CoA dehydrogenase C-terminal" evidence="16">
    <location>
        <begin position="472"/>
        <end position="560"/>
    </location>
</feature>
<evidence type="ECO:0000256" key="2">
    <source>
        <dbReference type="ARBA" id="ARBA00005005"/>
    </source>
</evidence>
<dbReference type="Proteomes" id="UP000193827">
    <property type="component" value="Unassembled WGS sequence"/>
</dbReference>
<name>A0A1Y5RBK5_9RHOB</name>
<keyword evidence="6" id="KW-0442">Lipid degradation</keyword>
<feature type="domain" description="3-hydroxyacyl-CoA dehydrogenase NAD binding" evidence="17">
    <location>
        <begin position="296"/>
        <end position="460"/>
    </location>
</feature>
<sequence>MVEEVHSRRQSGVTVITLDRPVANALAPALRLALDSQIRQAIEDSNSCAIVLTGAGNLFSTGVDITEYDRQLASPWVGDLCSLIENSEKPVVAAIHGSAVGAGFELALAAHARVARTGSKIALPDVGLGLTPGAGGTQRLPRLVGAQAALELMLSGQLVDVSEPRLRGVFDRTTDQNPEDDAIDLALLLAESGKWSRTKDCDRGFSDPERYQNAIAFIKSKLSASTGAESDIVKCVEAALLLPFESGLSFESAIFQDRIKLPEARALRHVFTSERRAAIMPELATGRAAEVHDICFLGAGTNEFELICACLERGKNVHLYDVNLDAVNAKIAGIHSIYDTAVSRKVLLPQACKEQLARLSASTERSSMKEAQLIFDSGKIAAQEIFADENQAAWVILNSDFDLARRARETGINEQAVGCRIYSPINKSRLVELTVPAGCPADAVATADMVFNAMDMTVVRSAPVTGGPGYAMILALYQSALKLVDAGVRPLDVDKSVKRLGFSQGAFQMIDRDGLQLVRDRINQVQRSRAFDGLHPDNLLDRLINAGAAGRAAGQGFYLYRDDRVHPIPELNDCNPAGVSPIIRTVGPEQAILAALVNEAVRLLQGGVVQRASDLDVLMVKGYGFSGPRGGPLFQADVLGLSAILKNLRLLQPLSAGLWTPDPLIESMVKNGERFFGRVN</sequence>
<dbReference type="InterPro" id="IPR008927">
    <property type="entry name" value="6-PGluconate_DH-like_C_sf"/>
</dbReference>
<evidence type="ECO:0000256" key="15">
    <source>
        <dbReference type="RuleBase" id="RU003707"/>
    </source>
</evidence>
<evidence type="ECO:0000259" key="16">
    <source>
        <dbReference type="Pfam" id="PF00725"/>
    </source>
</evidence>
<dbReference type="PANTHER" id="PTHR23309:SF49">
    <property type="entry name" value="PEROXISOMAL BIFUNCTIONAL ENZYME"/>
    <property type="match status" value="1"/>
</dbReference>
<feature type="domain" description="3-hydroxyacyl-CoA dehydrogenase C-terminal" evidence="16">
    <location>
        <begin position="591"/>
        <end position="673"/>
    </location>
</feature>
<dbReference type="Gene3D" id="3.90.226.10">
    <property type="entry name" value="2-enoyl-CoA Hydratase, Chain A, domain 1"/>
    <property type="match status" value="1"/>
</dbReference>
<proteinExistence type="inferred from homology"/>
<dbReference type="GO" id="GO:0006635">
    <property type="term" value="P:fatty acid beta-oxidation"/>
    <property type="evidence" value="ECO:0007669"/>
    <property type="project" value="UniProtKB-UniPathway"/>
</dbReference>
<dbReference type="GO" id="GO:0004300">
    <property type="term" value="F:enoyl-CoA hydratase activity"/>
    <property type="evidence" value="ECO:0007669"/>
    <property type="project" value="UniProtKB-ARBA"/>
</dbReference>
<keyword evidence="5" id="KW-0276">Fatty acid metabolism</keyword>
<dbReference type="Pfam" id="PF02737">
    <property type="entry name" value="3HCDH_N"/>
    <property type="match status" value="1"/>
</dbReference>
<dbReference type="PROSITE" id="PS00166">
    <property type="entry name" value="ENOYL_COA_HYDRATASE"/>
    <property type="match status" value="1"/>
</dbReference>
<evidence type="ECO:0000256" key="11">
    <source>
        <dbReference type="ARBA" id="ARBA00023235"/>
    </source>
</evidence>
<evidence type="ECO:0000256" key="5">
    <source>
        <dbReference type="ARBA" id="ARBA00022832"/>
    </source>
</evidence>
<dbReference type="Gene3D" id="3.40.50.720">
    <property type="entry name" value="NAD(P)-binding Rossmann-like Domain"/>
    <property type="match status" value="1"/>
</dbReference>
<dbReference type="AlphaFoldDB" id="A0A1Y5RBK5"/>
<comment type="subcellular location">
    <subcellularLocation>
        <location evidence="1">Peroxisome</location>
    </subcellularLocation>
</comment>
<keyword evidence="13" id="KW-0511">Multifunctional enzyme</keyword>
<evidence type="ECO:0000313" key="18">
    <source>
        <dbReference type="EMBL" id="SLN13610.1"/>
    </source>
</evidence>
<keyword evidence="19" id="KW-1185">Reference proteome</keyword>
<evidence type="ECO:0000256" key="3">
    <source>
        <dbReference type="ARBA" id="ARBA00008750"/>
    </source>
</evidence>
<evidence type="ECO:0000256" key="1">
    <source>
        <dbReference type="ARBA" id="ARBA00004275"/>
    </source>
</evidence>
<dbReference type="PANTHER" id="PTHR23309">
    <property type="entry name" value="3-HYDROXYACYL-COA DEHYROGENASE"/>
    <property type="match status" value="1"/>
</dbReference>